<dbReference type="Pfam" id="PF07642">
    <property type="entry name" value="BBP2"/>
    <property type="match status" value="1"/>
</dbReference>
<evidence type="ECO:0000256" key="1">
    <source>
        <dbReference type="SAM" id="SignalP"/>
    </source>
</evidence>
<accession>A0A178IIU6</accession>
<organism evidence="2 3">
    <name type="scientific">Termitidicoccus mucosus</name>
    <dbReference type="NCBI Taxonomy" id="1184151"/>
    <lineage>
        <taxon>Bacteria</taxon>
        <taxon>Pseudomonadati</taxon>
        <taxon>Verrucomicrobiota</taxon>
        <taxon>Opitutia</taxon>
        <taxon>Opitutales</taxon>
        <taxon>Opitutaceae</taxon>
        <taxon>Termitidicoccus</taxon>
    </lineage>
</organism>
<name>A0A178IIU6_9BACT</name>
<dbReference type="SUPFAM" id="SSF56935">
    <property type="entry name" value="Porins"/>
    <property type="match status" value="1"/>
</dbReference>
<dbReference type="Proteomes" id="UP000078486">
    <property type="component" value="Unassembled WGS sequence"/>
</dbReference>
<feature type="chain" id="PRO_5008088894" description="Porin" evidence="1">
    <location>
        <begin position="26"/>
        <end position="344"/>
    </location>
</feature>
<dbReference type="InterPro" id="IPR011486">
    <property type="entry name" value="BBP2"/>
</dbReference>
<protein>
    <recommendedName>
        <fullName evidence="4">Porin</fullName>
    </recommendedName>
</protein>
<dbReference type="RefSeq" id="WP_068770281.1">
    <property type="nucleotide sequence ID" value="NZ_CP109796.1"/>
</dbReference>
<keyword evidence="3" id="KW-1185">Reference proteome</keyword>
<feature type="signal peptide" evidence="1">
    <location>
        <begin position="1"/>
        <end position="25"/>
    </location>
</feature>
<dbReference type="EMBL" id="LRRQ01000076">
    <property type="protein sequence ID" value="OAM89822.1"/>
    <property type="molecule type" value="Genomic_DNA"/>
</dbReference>
<proteinExistence type="predicted"/>
<gene>
    <name evidence="2" type="ORF">AW736_10885</name>
</gene>
<comment type="caution">
    <text evidence="2">The sequence shown here is derived from an EMBL/GenBank/DDBJ whole genome shotgun (WGS) entry which is preliminary data.</text>
</comment>
<sequence>MKHTKRKLAGLALASSLILATAASAKIAVGDYVDLSGYVGASARYQKTDRDQGVADDDSAKLDLDAVKLSADIKYNALSAKVSAFMPGSTLDEFNSDDIFITEAYLSYDFGNGYTVSGGRFLSWIGYEAFDLDQQWSLESGLGDMSYLVPNFHNGVRVQYTSGKITLGAALLDSVYNGEDAYTGDADVRNGLGGEFMIRYQDEAFSFGTTLAVEKNTDADYSRYTADLWAQYYLANTKTTFGAEFIYGRWSFKNTPSDTVDYAVMVSARQPIMERLSVAGSVAFGKGESAGMTDMRYQKVAVAPTYVLSENLEARAEVSWTNYDRAYTSAKDRYFAGVQMVFKF</sequence>
<evidence type="ECO:0000313" key="2">
    <source>
        <dbReference type="EMBL" id="OAM89822.1"/>
    </source>
</evidence>
<evidence type="ECO:0000313" key="3">
    <source>
        <dbReference type="Proteomes" id="UP000078486"/>
    </source>
</evidence>
<keyword evidence="1" id="KW-0732">Signal</keyword>
<dbReference type="AlphaFoldDB" id="A0A178IIU6"/>
<reference evidence="2 3" key="1">
    <citation type="submission" date="2016-01" db="EMBL/GenBank/DDBJ databases">
        <title>High potential of lignocellulose degradation of a new Verrucomicrobia species.</title>
        <authorList>
            <person name="Wang Y."/>
            <person name="Shi Y."/>
            <person name="Qiu Z."/>
            <person name="Liu S."/>
            <person name="Yang H."/>
        </authorList>
    </citation>
    <scope>NUCLEOTIDE SEQUENCE [LARGE SCALE GENOMIC DNA]</scope>
    <source>
        <strain evidence="2 3">TSB47</strain>
    </source>
</reference>
<evidence type="ECO:0008006" key="4">
    <source>
        <dbReference type="Google" id="ProtNLM"/>
    </source>
</evidence>